<reference evidence="3" key="1">
    <citation type="submission" date="2016-10" db="EMBL/GenBank/DDBJ databases">
        <title>Comparative genomics uncovers the prolific and rare metabolic potential of the cyanobacterial genus Moorea.</title>
        <authorList>
            <person name="Leao T."/>
            <person name="Castelao G."/>
            <person name="Korobeynikov A."/>
            <person name="Monroe E.A."/>
            <person name="Podell S."/>
            <person name="Glukhov E."/>
            <person name="Allen E."/>
            <person name="Gerwick W.H."/>
            <person name="Gerwick L."/>
        </authorList>
    </citation>
    <scope>NUCLEOTIDE SEQUENCE [LARGE SCALE GENOMIC DNA]</scope>
    <source>
        <strain evidence="3">JHB</strain>
    </source>
</reference>
<organism evidence="2 3">
    <name type="scientific">Moorena producens (strain JHB)</name>
    <dbReference type="NCBI Taxonomy" id="1454205"/>
    <lineage>
        <taxon>Bacteria</taxon>
        <taxon>Bacillati</taxon>
        <taxon>Cyanobacteriota</taxon>
        <taxon>Cyanophyceae</taxon>
        <taxon>Coleofasciculales</taxon>
        <taxon>Coleofasciculaceae</taxon>
        <taxon>Moorena</taxon>
    </lineage>
</organism>
<evidence type="ECO:0000313" key="2">
    <source>
        <dbReference type="EMBL" id="AOY80619.1"/>
    </source>
</evidence>
<dbReference type="AlphaFoldDB" id="A0A1D9FZ20"/>
<name>A0A1D9FZ20_MOOP1</name>
<feature type="region of interest" description="Disordered" evidence="1">
    <location>
        <begin position="26"/>
        <end position="55"/>
    </location>
</feature>
<accession>A0A1D9FZ20</accession>
<sequence>MKKQSRQILLRKADDNMAELLQGEARVKSNLNTKEGGESQVEKTGTGKEKGVLGDMPDTVSFKDLNQEAQPQTMTKIVVQLNKDEKDMRENLEKNLRAKPQAMLTKREELVQKMQIKENFNAFKEDAQSYDQMRNFIKTAKSLDQLNEKSVKSKGYKGIIHFGNNKTIKKPGSLEPVVVAAKGQAKSVYGGAELNWQNTQAELKILNNTKNEITKKVQYARKVNNAQISLVRLERALANNEVIYFHLNMFNKDIIKAILTQNENYQVDKFNPVKESVTAQELYHIYKHWDLFQGNVVFFRNLEPVVPPWYIMATF</sequence>
<proteinExistence type="predicted"/>
<dbReference type="EMBL" id="CP017708">
    <property type="protein sequence ID" value="AOY80619.1"/>
    <property type="molecule type" value="Genomic_DNA"/>
</dbReference>
<protein>
    <submittedName>
        <fullName evidence="2">Uncharacterized protein</fullName>
    </submittedName>
</protein>
<feature type="compositionally biased region" description="Basic and acidic residues" evidence="1">
    <location>
        <begin position="35"/>
        <end position="52"/>
    </location>
</feature>
<evidence type="ECO:0000256" key="1">
    <source>
        <dbReference type="SAM" id="MobiDB-lite"/>
    </source>
</evidence>
<gene>
    <name evidence="2" type="ORF">BJP36_12500</name>
</gene>
<dbReference type="Proteomes" id="UP000176944">
    <property type="component" value="Chromosome"/>
</dbReference>
<evidence type="ECO:0000313" key="3">
    <source>
        <dbReference type="Proteomes" id="UP000176944"/>
    </source>
</evidence>